<reference evidence="9" key="1">
    <citation type="journal article" date="2023" name="Int. J. Syst. Evol. Microbiol.">
        <title>Mesoterricola silvestris gen. nov., sp. nov., Mesoterricola sediminis sp. nov., Geothrix oryzae sp. nov., Geothrix edaphica sp. nov., Geothrix rubra sp. nov., and Geothrix limicola sp. nov., six novel members of Acidobacteriota isolated from soils.</title>
        <authorList>
            <person name="Itoh H."/>
            <person name="Sugisawa Y."/>
            <person name="Mise K."/>
            <person name="Xu Z."/>
            <person name="Kuniyasu M."/>
            <person name="Ushijima N."/>
            <person name="Kawano K."/>
            <person name="Kobayashi E."/>
            <person name="Shiratori Y."/>
            <person name="Masuda Y."/>
            <person name="Senoo K."/>
        </authorList>
    </citation>
    <scope>NUCLEOTIDE SEQUENCE</scope>
    <source>
        <strain evidence="9">W786</strain>
    </source>
</reference>
<dbReference type="AlphaFoldDB" id="A0AA48KF36"/>
<evidence type="ECO:0000256" key="5">
    <source>
        <dbReference type="ARBA" id="ARBA00023136"/>
    </source>
</evidence>
<dbReference type="InterPro" id="IPR051791">
    <property type="entry name" value="Pra-immunoreactive"/>
</dbReference>
<keyword evidence="10" id="KW-1185">Reference proteome</keyword>
<dbReference type="InterPro" id="IPR000253">
    <property type="entry name" value="FHA_dom"/>
</dbReference>
<dbReference type="SMART" id="SM00240">
    <property type="entry name" value="FHA"/>
    <property type="match status" value="1"/>
</dbReference>
<dbReference type="InterPro" id="IPR008984">
    <property type="entry name" value="SMAD_FHA_dom_sf"/>
</dbReference>
<feature type="transmembrane region" description="Helical" evidence="7">
    <location>
        <begin position="234"/>
        <end position="255"/>
    </location>
</feature>
<dbReference type="RefSeq" id="WP_316410778.1">
    <property type="nucleotide sequence ID" value="NZ_AP027081.1"/>
</dbReference>
<evidence type="ECO:0000256" key="6">
    <source>
        <dbReference type="SAM" id="MobiDB-lite"/>
    </source>
</evidence>
<accession>A0AA48KF36</accession>
<dbReference type="SUPFAM" id="SSF49879">
    <property type="entry name" value="SMAD/FHA domain"/>
    <property type="match status" value="1"/>
</dbReference>
<proteinExistence type="predicted"/>
<dbReference type="PANTHER" id="PTHR36115">
    <property type="entry name" value="PROLINE-RICH ANTIGEN HOMOLOG-RELATED"/>
    <property type="match status" value="1"/>
</dbReference>
<keyword evidence="3 7" id="KW-0812">Transmembrane</keyword>
<dbReference type="Pfam" id="PF00498">
    <property type="entry name" value="FHA"/>
    <property type="match status" value="1"/>
</dbReference>
<sequence length="324" mass="34579">MAKLLIQESNGVREFELVDQEVTVGRELDNALRLADPSISRHHAVLRRKDGAYEIQDLGSSNGVLVNGVRLEVSPLKDGDRLTLGQMQITFEDPAPASPLGTVRMSLEDMAKMQAAPLPPQDLPAPDAPTPAPVLAAVPPPPRPLPPPPAPAPRPSAASNPAPDFLQPYLPPVPDDAQPLLAGGGIERGDFGTRFLAWLIDAGVGLALGLVFFVAVAVLGAVSKGILGCLGCALYPLVGLGYLVFQLWCTVVFRATIGKKMMRLRVVPEANPAGNIDWGQAILRYVGHLVSGWLACLPYLLILGSERKGFQDMFSSSIVIKVDR</sequence>
<dbReference type="InterPro" id="IPR010432">
    <property type="entry name" value="RDD"/>
</dbReference>
<keyword evidence="2" id="KW-1003">Cell membrane</keyword>
<dbReference type="Pfam" id="PF06271">
    <property type="entry name" value="RDD"/>
    <property type="match status" value="1"/>
</dbReference>
<evidence type="ECO:0000256" key="1">
    <source>
        <dbReference type="ARBA" id="ARBA00004651"/>
    </source>
</evidence>
<dbReference type="KEGG" id="msea:METESE_36230"/>
<evidence type="ECO:0000259" key="8">
    <source>
        <dbReference type="PROSITE" id="PS50006"/>
    </source>
</evidence>
<evidence type="ECO:0000256" key="2">
    <source>
        <dbReference type="ARBA" id="ARBA00022475"/>
    </source>
</evidence>
<evidence type="ECO:0000313" key="9">
    <source>
        <dbReference type="EMBL" id="BDU78665.1"/>
    </source>
</evidence>
<gene>
    <name evidence="9" type="ORF">METESE_36230</name>
</gene>
<comment type="subcellular location">
    <subcellularLocation>
        <location evidence="1">Cell membrane</location>
        <topology evidence="1">Multi-pass membrane protein</topology>
    </subcellularLocation>
</comment>
<evidence type="ECO:0000256" key="7">
    <source>
        <dbReference type="SAM" id="Phobius"/>
    </source>
</evidence>
<dbReference type="CDD" id="cd00060">
    <property type="entry name" value="FHA"/>
    <property type="match status" value="1"/>
</dbReference>
<feature type="domain" description="FHA" evidence="8">
    <location>
        <begin position="22"/>
        <end position="71"/>
    </location>
</feature>
<protein>
    <recommendedName>
        <fullName evidence="8">FHA domain-containing protein</fullName>
    </recommendedName>
</protein>
<feature type="compositionally biased region" description="Pro residues" evidence="6">
    <location>
        <begin position="117"/>
        <end position="154"/>
    </location>
</feature>
<dbReference type="EMBL" id="AP027081">
    <property type="protein sequence ID" value="BDU78665.1"/>
    <property type="molecule type" value="Genomic_DNA"/>
</dbReference>
<keyword evidence="4 7" id="KW-1133">Transmembrane helix</keyword>
<feature type="transmembrane region" description="Helical" evidence="7">
    <location>
        <begin position="195"/>
        <end position="222"/>
    </location>
</feature>
<feature type="region of interest" description="Disordered" evidence="6">
    <location>
        <begin position="117"/>
        <end position="165"/>
    </location>
</feature>
<organism evidence="9 10">
    <name type="scientific">Mesoterricola sediminis</name>
    <dbReference type="NCBI Taxonomy" id="2927980"/>
    <lineage>
        <taxon>Bacteria</taxon>
        <taxon>Pseudomonadati</taxon>
        <taxon>Acidobacteriota</taxon>
        <taxon>Holophagae</taxon>
        <taxon>Holophagales</taxon>
        <taxon>Holophagaceae</taxon>
        <taxon>Mesoterricola</taxon>
    </lineage>
</organism>
<name>A0AA48KF36_9BACT</name>
<keyword evidence="5 7" id="KW-0472">Membrane</keyword>
<dbReference type="Gene3D" id="2.60.200.20">
    <property type="match status" value="1"/>
</dbReference>
<dbReference type="PROSITE" id="PS50006">
    <property type="entry name" value="FHA_DOMAIN"/>
    <property type="match status" value="1"/>
</dbReference>
<dbReference type="Proteomes" id="UP001228113">
    <property type="component" value="Chromosome"/>
</dbReference>
<evidence type="ECO:0000256" key="4">
    <source>
        <dbReference type="ARBA" id="ARBA00022989"/>
    </source>
</evidence>
<evidence type="ECO:0000313" key="10">
    <source>
        <dbReference type="Proteomes" id="UP001228113"/>
    </source>
</evidence>
<dbReference type="GO" id="GO:0005886">
    <property type="term" value="C:plasma membrane"/>
    <property type="evidence" value="ECO:0007669"/>
    <property type="project" value="UniProtKB-SubCell"/>
</dbReference>
<evidence type="ECO:0000256" key="3">
    <source>
        <dbReference type="ARBA" id="ARBA00022692"/>
    </source>
</evidence>
<dbReference type="PANTHER" id="PTHR36115:SF4">
    <property type="entry name" value="MEMBRANE PROTEIN"/>
    <property type="match status" value="1"/>
</dbReference>